<dbReference type="SUPFAM" id="SSF46689">
    <property type="entry name" value="Homeodomain-like"/>
    <property type="match status" value="1"/>
</dbReference>
<evidence type="ECO:0000313" key="5">
    <source>
        <dbReference type="Proteomes" id="UP000029033"/>
    </source>
</evidence>
<dbReference type="AlphaFoldDB" id="A0A087D7V4"/>
<keyword evidence="5" id="KW-1185">Reference proteome</keyword>
<evidence type="ECO:0000256" key="2">
    <source>
        <dbReference type="PROSITE-ProRule" id="PRU00335"/>
    </source>
</evidence>
<dbReference type="PROSITE" id="PS50977">
    <property type="entry name" value="HTH_TETR_2"/>
    <property type="match status" value="1"/>
</dbReference>
<dbReference type="Pfam" id="PF00440">
    <property type="entry name" value="TetR_N"/>
    <property type="match status" value="1"/>
</dbReference>
<comment type="caution">
    <text evidence="4">The sequence shown here is derived from an EMBL/GenBank/DDBJ whole genome shotgun (WGS) entry which is preliminary data.</text>
</comment>
<dbReference type="GO" id="GO:0003677">
    <property type="term" value="F:DNA binding"/>
    <property type="evidence" value="ECO:0007669"/>
    <property type="project" value="UniProtKB-UniRule"/>
</dbReference>
<evidence type="ECO:0000313" key="4">
    <source>
        <dbReference type="EMBL" id="KFI91604.1"/>
    </source>
</evidence>
<dbReference type="STRING" id="158787.BSCA_1975"/>
<evidence type="ECO:0000256" key="1">
    <source>
        <dbReference type="ARBA" id="ARBA00023125"/>
    </source>
</evidence>
<reference evidence="4 5" key="1">
    <citation type="submission" date="2014-03" db="EMBL/GenBank/DDBJ databases">
        <title>Genomics of Bifidobacteria.</title>
        <authorList>
            <person name="Ventura M."/>
            <person name="Milani C."/>
            <person name="Lugli G.A."/>
        </authorList>
    </citation>
    <scope>NUCLEOTIDE SEQUENCE [LARGE SCALE GENOMIC DNA]</scope>
    <source>
        <strain evidence="4 5">LMG 21589</strain>
    </source>
</reference>
<proteinExistence type="predicted"/>
<dbReference type="PANTHER" id="PTHR43479:SF11">
    <property type="entry name" value="ACREF_ENVCD OPERON REPRESSOR-RELATED"/>
    <property type="match status" value="1"/>
</dbReference>
<dbReference type="EMBL" id="JGZO01000022">
    <property type="protein sequence ID" value="KFI91604.1"/>
    <property type="molecule type" value="Genomic_DNA"/>
</dbReference>
<feature type="DNA-binding region" description="H-T-H motif" evidence="2">
    <location>
        <begin position="32"/>
        <end position="51"/>
    </location>
</feature>
<sequence length="195" mass="22680">MNESDLRVLKTRAAIQSAFEQMICELDYDQLTVSELASRAHINRKTFYLHYQSIDELMDEVVVESTVAQFTKQNVSYASLDDIAGIVRFYMTMATKQSKLHERILCEPSYRPVYERISQRIMDYRRERNRGVLDLDSLAENIVYAFFASNSPTLYRQWVADGKKMPLEDFIELSIGLITRGMSYAVEGYRKQIDA</sequence>
<dbReference type="OrthoDB" id="3193022at2"/>
<protein>
    <submittedName>
        <fullName evidence="4">Regulatory protein, TetR family</fullName>
    </submittedName>
</protein>
<dbReference type="InterPro" id="IPR001647">
    <property type="entry name" value="HTH_TetR"/>
</dbReference>
<dbReference type="PANTHER" id="PTHR43479">
    <property type="entry name" value="ACREF/ENVCD OPERON REPRESSOR-RELATED"/>
    <property type="match status" value="1"/>
</dbReference>
<feature type="domain" description="HTH tetR-type" evidence="3">
    <location>
        <begin position="9"/>
        <end position="69"/>
    </location>
</feature>
<accession>A0A087D7V4</accession>
<gene>
    <name evidence="4" type="ORF">BSCA_1975</name>
</gene>
<dbReference type="RefSeq" id="WP_033519066.1">
    <property type="nucleotide sequence ID" value="NZ_CAUPKV010000001.1"/>
</dbReference>
<dbReference type="Gene3D" id="1.10.357.10">
    <property type="entry name" value="Tetracycline Repressor, domain 2"/>
    <property type="match status" value="1"/>
</dbReference>
<dbReference type="Proteomes" id="UP000029033">
    <property type="component" value="Unassembled WGS sequence"/>
</dbReference>
<keyword evidence="1 2" id="KW-0238">DNA-binding</keyword>
<dbReference type="GeneID" id="85165406"/>
<dbReference type="InterPro" id="IPR009057">
    <property type="entry name" value="Homeodomain-like_sf"/>
</dbReference>
<evidence type="ECO:0000259" key="3">
    <source>
        <dbReference type="PROSITE" id="PS50977"/>
    </source>
</evidence>
<dbReference type="InterPro" id="IPR050624">
    <property type="entry name" value="HTH-type_Tx_Regulator"/>
</dbReference>
<name>A0A087D7V4_9BIFI</name>
<organism evidence="4 5">
    <name type="scientific">Bifidobacterium scardovii</name>
    <dbReference type="NCBI Taxonomy" id="158787"/>
    <lineage>
        <taxon>Bacteria</taxon>
        <taxon>Bacillati</taxon>
        <taxon>Actinomycetota</taxon>
        <taxon>Actinomycetes</taxon>
        <taxon>Bifidobacteriales</taxon>
        <taxon>Bifidobacteriaceae</taxon>
        <taxon>Bifidobacterium</taxon>
    </lineage>
</organism>
<dbReference type="eggNOG" id="COG1309">
    <property type="taxonomic scope" value="Bacteria"/>
</dbReference>